<keyword evidence="1" id="KW-1133">Transmembrane helix</keyword>
<keyword evidence="1" id="KW-0472">Membrane</keyword>
<reference evidence="2" key="2">
    <citation type="submission" date="2015-02" db="UniProtKB">
        <authorList>
            <consortium name="EnsemblMetazoa"/>
        </authorList>
    </citation>
    <scope>IDENTIFICATION</scope>
</reference>
<keyword evidence="3" id="KW-1185">Reference proteome</keyword>
<dbReference type="Proteomes" id="UP000014500">
    <property type="component" value="Unassembled WGS sequence"/>
</dbReference>
<name>T1JAM4_STRMM</name>
<dbReference type="EMBL" id="JH432001">
    <property type="status" value="NOT_ANNOTATED_CDS"/>
    <property type="molecule type" value="Genomic_DNA"/>
</dbReference>
<evidence type="ECO:0000313" key="3">
    <source>
        <dbReference type="Proteomes" id="UP000014500"/>
    </source>
</evidence>
<keyword evidence="1" id="KW-0812">Transmembrane</keyword>
<sequence length="138" mass="15602">MSLQNLYQIIGLFRTWNFPNAVLVVLIIAKLIIKTHSKSCGQEKAPVRELVLPDPSGQLLINIRLFLSNVTRSHNSYTPPNTINKLTQNKVEEHRATSVRFSSTVNSKCLENLKNLPKNLKPKSTLARLYSGQNNPHE</sequence>
<dbReference type="EnsemblMetazoa" id="SMAR010793-RA">
    <property type="protein sequence ID" value="SMAR010793-PA"/>
    <property type="gene ID" value="SMAR010793"/>
</dbReference>
<proteinExistence type="predicted"/>
<organism evidence="2 3">
    <name type="scientific">Strigamia maritima</name>
    <name type="common">European centipede</name>
    <name type="synonym">Geophilus maritimus</name>
    <dbReference type="NCBI Taxonomy" id="126957"/>
    <lineage>
        <taxon>Eukaryota</taxon>
        <taxon>Metazoa</taxon>
        <taxon>Ecdysozoa</taxon>
        <taxon>Arthropoda</taxon>
        <taxon>Myriapoda</taxon>
        <taxon>Chilopoda</taxon>
        <taxon>Pleurostigmophora</taxon>
        <taxon>Geophilomorpha</taxon>
        <taxon>Linotaeniidae</taxon>
        <taxon>Strigamia</taxon>
    </lineage>
</organism>
<accession>T1JAM4</accession>
<protein>
    <submittedName>
        <fullName evidence="2">Uncharacterized protein</fullName>
    </submittedName>
</protein>
<evidence type="ECO:0000256" key="1">
    <source>
        <dbReference type="SAM" id="Phobius"/>
    </source>
</evidence>
<reference evidence="3" key="1">
    <citation type="submission" date="2011-05" db="EMBL/GenBank/DDBJ databases">
        <authorList>
            <person name="Richards S.R."/>
            <person name="Qu J."/>
            <person name="Jiang H."/>
            <person name="Jhangiani S.N."/>
            <person name="Agravi P."/>
            <person name="Goodspeed R."/>
            <person name="Gross S."/>
            <person name="Mandapat C."/>
            <person name="Jackson L."/>
            <person name="Mathew T."/>
            <person name="Pu L."/>
            <person name="Thornton R."/>
            <person name="Saada N."/>
            <person name="Wilczek-Boney K.B."/>
            <person name="Lee S."/>
            <person name="Kovar C."/>
            <person name="Wu Y."/>
            <person name="Scherer S.E."/>
            <person name="Worley K.C."/>
            <person name="Muzny D.M."/>
            <person name="Gibbs R."/>
        </authorList>
    </citation>
    <scope>NUCLEOTIDE SEQUENCE</scope>
    <source>
        <strain evidence="3">Brora</strain>
    </source>
</reference>
<evidence type="ECO:0000313" key="2">
    <source>
        <dbReference type="EnsemblMetazoa" id="SMAR010793-PA"/>
    </source>
</evidence>
<dbReference type="AlphaFoldDB" id="T1JAM4"/>
<dbReference type="HOGENOM" id="CLU_1857800_0_0_1"/>
<feature type="transmembrane region" description="Helical" evidence="1">
    <location>
        <begin position="6"/>
        <end position="29"/>
    </location>
</feature>